<dbReference type="InterPro" id="IPR006384">
    <property type="entry name" value="HAD_hydro_PyrdxlP_Pase-like"/>
</dbReference>
<dbReference type="InterPro" id="IPR036412">
    <property type="entry name" value="HAD-like_sf"/>
</dbReference>
<accession>A0ABM1ZPN6</accession>
<evidence type="ECO:0000256" key="3">
    <source>
        <dbReference type="ARBA" id="ARBA00022723"/>
    </source>
</evidence>
<reference evidence="6" key="2">
    <citation type="submission" date="2025-05" db="UniProtKB">
        <authorList>
            <consortium name="EnsemblMetazoa"/>
        </authorList>
    </citation>
    <scope>IDENTIFICATION</scope>
    <source>
        <strain evidence="6">Foshan</strain>
    </source>
</reference>
<comment type="cofactor">
    <cofactor evidence="1">
        <name>Mg(2+)</name>
        <dbReference type="ChEBI" id="CHEBI:18420"/>
    </cofactor>
</comment>
<sequence>MMSSRGRIMRRLAVFDFDHTISEHNTDIVVRDLLDQNLITPELKSIVRSCGWIPFMQRVCRLLHQNGFTPSDIMSAIRGIPEVPGIKACIAEMARNNFHIIIISDSNSEFIKTWNEFNDIEKYIHTTFTNPAKFNSNGLLEVHPFHNQTECNISSKNLCKGKILEDFLEKQFNEADTEYEKIFYIGDGKNDVCPMLRLTDNGYACPRDGYSCYDELNAAISKRSEPYDAKILRWRNGSHLTNLIWREL</sequence>
<name>A0ABM1ZPN6_AEDAL</name>
<dbReference type="Pfam" id="PF06888">
    <property type="entry name" value="Put_Phosphatase"/>
    <property type="match status" value="1"/>
</dbReference>
<evidence type="ECO:0000256" key="2">
    <source>
        <dbReference type="ARBA" id="ARBA00008541"/>
    </source>
</evidence>
<organism evidence="6 7">
    <name type="scientific">Aedes albopictus</name>
    <name type="common">Asian tiger mosquito</name>
    <name type="synonym">Stegomyia albopicta</name>
    <dbReference type="NCBI Taxonomy" id="7160"/>
    <lineage>
        <taxon>Eukaryota</taxon>
        <taxon>Metazoa</taxon>
        <taxon>Ecdysozoa</taxon>
        <taxon>Arthropoda</taxon>
        <taxon>Hexapoda</taxon>
        <taxon>Insecta</taxon>
        <taxon>Pterygota</taxon>
        <taxon>Neoptera</taxon>
        <taxon>Endopterygota</taxon>
        <taxon>Diptera</taxon>
        <taxon>Nematocera</taxon>
        <taxon>Culicoidea</taxon>
        <taxon>Culicidae</taxon>
        <taxon>Culicinae</taxon>
        <taxon>Aedini</taxon>
        <taxon>Aedes</taxon>
        <taxon>Stegomyia</taxon>
    </lineage>
</organism>
<evidence type="ECO:0000313" key="7">
    <source>
        <dbReference type="Proteomes" id="UP000069940"/>
    </source>
</evidence>
<evidence type="ECO:0000256" key="4">
    <source>
        <dbReference type="ARBA" id="ARBA00022801"/>
    </source>
</evidence>
<keyword evidence="3" id="KW-0479">Metal-binding</keyword>
<dbReference type="PIRSF" id="PIRSF031051">
    <property type="entry name" value="PyrdxlP_Pase_PHOSPHO2"/>
    <property type="match status" value="1"/>
</dbReference>
<dbReference type="Proteomes" id="UP000069940">
    <property type="component" value="Unassembled WGS sequence"/>
</dbReference>
<evidence type="ECO:0000256" key="1">
    <source>
        <dbReference type="ARBA" id="ARBA00001946"/>
    </source>
</evidence>
<comment type="similarity">
    <text evidence="2">Belongs to the HAD-like hydrolase superfamily. PHOSPHO family.</text>
</comment>
<dbReference type="PANTHER" id="PTHR20889:SF12">
    <property type="entry name" value="LP01149P"/>
    <property type="match status" value="1"/>
</dbReference>
<keyword evidence="4" id="KW-0378">Hydrolase</keyword>
<dbReference type="EnsemblMetazoa" id="AALFPA23_020467.R30223">
    <property type="protein sequence ID" value="AALFPA23_020467.P30223"/>
    <property type="gene ID" value="AALFPA23_020467"/>
</dbReference>
<dbReference type="EnsemblMetazoa" id="AALFPA23_020467.R30224">
    <property type="protein sequence ID" value="AALFPA23_020467.P30224"/>
    <property type="gene ID" value="AALFPA23_020467"/>
</dbReference>
<dbReference type="SUPFAM" id="SSF56784">
    <property type="entry name" value="HAD-like"/>
    <property type="match status" value="1"/>
</dbReference>
<dbReference type="InterPro" id="IPR023214">
    <property type="entry name" value="HAD_sf"/>
</dbReference>
<dbReference type="InterPro" id="IPR016965">
    <property type="entry name" value="Pase_PHOSPHO-typ"/>
</dbReference>
<keyword evidence="7" id="KW-1185">Reference proteome</keyword>
<gene>
    <name evidence="6" type="primary">109404509</name>
</gene>
<reference evidence="7" key="1">
    <citation type="journal article" date="2015" name="Proc. Natl. Acad. Sci. U.S.A.">
        <title>Genome sequence of the Asian Tiger mosquito, Aedes albopictus, reveals insights into its biology, genetics, and evolution.</title>
        <authorList>
            <person name="Chen X.G."/>
            <person name="Jiang X."/>
            <person name="Gu J."/>
            <person name="Xu M."/>
            <person name="Wu Y."/>
            <person name="Deng Y."/>
            <person name="Zhang C."/>
            <person name="Bonizzoni M."/>
            <person name="Dermauw W."/>
            <person name="Vontas J."/>
            <person name="Armbruster P."/>
            <person name="Huang X."/>
            <person name="Yang Y."/>
            <person name="Zhang H."/>
            <person name="He W."/>
            <person name="Peng H."/>
            <person name="Liu Y."/>
            <person name="Wu K."/>
            <person name="Chen J."/>
            <person name="Lirakis M."/>
            <person name="Topalis P."/>
            <person name="Van Leeuwen T."/>
            <person name="Hall A.B."/>
            <person name="Jiang X."/>
            <person name="Thorpe C."/>
            <person name="Mueller R.L."/>
            <person name="Sun C."/>
            <person name="Waterhouse R.M."/>
            <person name="Yan G."/>
            <person name="Tu Z.J."/>
            <person name="Fang X."/>
            <person name="James A.A."/>
        </authorList>
    </citation>
    <scope>NUCLEOTIDE SEQUENCE [LARGE SCALE GENOMIC DNA]</scope>
    <source>
        <strain evidence="7">Foshan</strain>
    </source>
</reference>
<evidence type="ECO:0000256" key="5">
    <source>
        <dbReference type="ARBA" id="ARBA00022842"/>
    </source>
</evidence>
<evidence type="ECO:0008006" key="8">
    <source>
        <dbReference type="Google" id="ProtNLM"/>
    </source>
</evidence>
<keyword evidence="5" id="KW-0460">Magnesium</keyword>
<protein>
    <recommendedName>
        <fullName evidence="8">Pyridoxal phosphate phosphatase phospho2</fullName>
    </recommendedName>
</protein>
<dbReference type="PANTHER" id="PTHR20889">
    <property type="entry name" value="PHOSPHATASE, ORPHAN 1, 2"/>
    <property type="match status" value="1"/>
</dbReference>
<dbReference type="NCBIfam" id="TIGR01488">
    <property type="entry name" value="HAD-SF-IB"/>
    <property type="match status" value="1"/>
</dbReference>
<dbReference type="NCBIfam" id="TIGR01489">
    <property type="entry name" value="DKMTPPase-SF"/>
    <property type="match status" value="1"/>
</dbReference>
<dbReference type="Gene3D" id="3.40.50.1000">
    <property type="entry name" value="HAD superfamily/HAD-like"/>
    <property type="match status" value="1"/>
</dbReference>
<evidence type="ECO:0000313" key="6">
    <source>
        <dbReference type="EnsemblMetazoa" id="AALFPA23_020467.P30223"/>
    </source>
</evidence>
<proteinExistence type="inferred from homology"/>